<dbReference type="GO" id="GO:0005737">
    <property type="term" value="C:cytoplasm"/>
    <property type="evidence" value="ECO:0007669"/>
    <property type="project" value="InterPro"/>
</dbReference>
<dbReference type="InterPro" id="IPR002999">
    <property type="entry name" value="Tudor"/>
</dbReference>
<feature type="region of interest" description="Disordered" evidence="9">
    <location>
        <begin position="290"/>
        <end position="336"/>
    </location>
</feature>
<dbReference type="Proteomes" id="UP000006727">
    <property type="component" value="Chromosome 1"/>
</dbReference>
<sequence>MHYVVLNNCVLFCLCGGWCLCEGRYVGFDVASVGEGVAGGGLGKYGVSRDGNRSDGRQHDSAACERGPFSEFLGKVLELTYDLLNEAQQAKEDAALELEQQEAAAANTHSPPRHPSATYKPQQNENFVHIPGRLSVGTKVQAIWSEDGEWYKATVEAVTPGGYFVLYDEWGNKEEVDASNVRELNIPDDEVEVLDQMLGGAEVVDNVNTNSWLDAEQEANLTRLALKKTIEDAADINVISRGVPPKLRIKPDDSEDVIAAKKKKIHAFKSKARLEQMELTQNKRQNAWQQFQTTKGKSKKQGGFFTGRKRESIFKSPDDPKGKVGVTGSGKGTTEFHKREKHLHLKLGVGDGETYV</sequence>
<comment type="similarity">
    <text evidence="3">Belongs to the SMN family.</text>
</comment>
<feature type="region of interest" description="Disordered" evidence="9">
    <location>
        <begin position="101"/>
        <end position="120"/>
    </location>
</feature>
<evidence type="ECO:0000256" key="10">
    <source>
        <dbReference type="SAM" id="SignalP"/>
    </source>
</evidence>
<dbReference type="SUPFAM" id="SSF63748">
    <property type="entry name" value="Tudor/PWWP/MBT"/>
    <property type="match status" value="1"/>
</dbReference>
<dbReference type="AlphaFoldDB" id="A0A7I4BZT9"/>
<evidence type="ECO:0000256" key="1">
    <source>
        <dbReference type="ARBA" id="ARBA00004324"/>
    </source>
</evidence>
<evidence type="ECO:0000256" key="5">
    <source>
        <dbReference type="ARBA" id="ARBA00023242"/>
    </source>
</evidence>
<keyword evidence="4" id="KW-0747">Spliceosome</keyword>
<evidence type="ECO:0000313" key="12">
    <source>
        <dbReference type="EnsemblPlants" id="Pp3c1_22040V3.2"/>
    </source>
</evidence>
<dbReference type="GO" id="GO:0016607">
    <property type="term" value="C:nuclear speck"/>
    <property type="evidence" value="ECO:0007669"/>
    <property type="project" value="UniProtKB-SubCell"/>
</dbReference>
<evidence type="ECO:0000313" key="13">
    <source>
        <dbReference type="Proteomes" id="UP000006727"/>
    </source>
</evidence>
<feature type="domain" description="Tudor" evidence="11">
    <location>
        <begin position="133"/>
        <end position="191"/>
    </location>
</feature>
<dbReference type="GO" id="GO:0005681">
    <property type="term" value="C:spliceosomal complex"/>
    <property type="evidence" value="ECO:0007669"/>
    <property type="project" value="UniProtKB-KW"/>
</dbReference>
<evidence type="ECO:0000256" key="4">
    <source>
        <dbReference type="ARBA" id="ARBA00022728"/>
    </source>
</evidence>
<evidence type="ECO:0000256" key="7">
    <source>
        <dbReference type="ARBA" id="ARBA00041083"/>
    </source>
</evidence>
<keyword evidence="5" id="KW-0539">Nucleus</keyword>
<dbReference type="GO" id="GO:0006397">
    <property type="term" value="P:mRNA processing"/>
    <property type="evidence" value="ECO:0007669"/>
    <property type="project" value="InterPro"/>
</dbReference>
<dbReference type="PANTHER" id="PTHR13681:SF26">
    <property type="entry name" value="SURVIVAL OF MOTOR NEURON-RELATED-SPLICING FACTOR 30"/>
    <property type="match status" value="1"/>
</dbReference>
<dbReference type="EnsemblPlants" id="Pp3c1_22040V3.2">
    <property type="protein sequence ID" value="Pp3c1_22040V3.2"/>
    <property type="gene ID" value="Pp3c1_22040"/>
</dbReference>
<keyword evidence="10" id="KW-0732">Signal</keyword>
<evidence type="ECO:0000256" key="3">
    <source>
        <dbReference type="ARBA" id="ARBA00005371"/>
    </source>
</evidence>
<reference evidence="12 13" key="1">
    <citation type="journal article" date="2008" name="Science">
        <title>The Physcomitrella genome reveals evolutionary insights into the conquest of land by plants.</title>
        <authorList>
            <person name="Rensing S."/>
            <person name="Lang D."/>
            <person name="Zimmer A."/>
            <person name="Terry A."/>
            <person name="Salamov A."/>
            <person name="Shapiro H."/>
            <person name="Nishiyama T."/>
            <person name="Perroud P.-F."/>
            <person name="Lindquist E."/>
            <person name="Kamisugi Y."/>
            <person name="Tanahashi T."/>
            <person name="Sakakibara K."/>
            <person name="Fujita T."/>
            <person name="Oishi K."/>
            <person name="Shin-I T."/>
            <person name="Kuroki Y."/>
            <person name="Toyoda A."/>
            <person name="Suzuki Y."/>
            <person name="Hashimoto A."/>
            <person name="Yamaguchi K."/>
            <person name="Sugano A."/>
            <person name="Kohara Y."/>
            <person name="Fujiyama A."/>
            <person name="Anterola A."/>
            <person name="Aoki S."/>
            <person name="Ashton N."/>
            <person name="Barbazuk W.B."/>
            <person name="Barker E."/>
            <person name="Bennetzen J."/>
            <person name="Bezanilla M."/>
            <person name="Blankenship R."/>
            <person name="Cho S.H."/>
            <person name="Dutcher S."/>
            <person name="Estelle M."/>
            <person name="Fawcett J.A."/>
            <person name="Gundlach H."/>
            <person name="Hanada K."/>
            <person name="Heyl A."/>
            <person name="Hicks K.A."/>
            <person name="Hugh J."/>
            <person name="Lohr M."/>
            <person name="Mayer K."/>
            <person name="Melkozernov A."/>
            <person name="Murata T."/>
            <person name="Nelson D."/>
            <person name="Pils B."/>
            <person name="Prigge M."/>
            <person name="Reiss B."/>
            <person name="Renner T."/>
            <person name="Rombauts S."/>
            <person name="Rushton P."/>
            <person name="Sanderfoot A."/>
            <person name="Schween G."/>
            <person name="Shiu S.-H."/>
            <person name="Stueber K."/>
            <person name="Theodoulou F.L."/>
            <person name="Tu H."/>
            <person name="Van de Peer Y."/>
            <person name="Verrier P.J."/>
            <person name="Waters E."/>
            <person name="Wood A."/>
            <person name="Yang L."/>
            <person name="Cove D."/>
            <person name="Cuming A."/>
            <person name="Hasebe M."/>
            <person name="Lucas S."/>
            <person name="Mishler D.B."/>
            <person name="Reski R."/>
            <person name="Grigoriev I."/>
            <person name="Quatrano R.S."/>
            <person name="Boore J.L."/>
        </authorList>
    </citation>
    <scope>NUCLEOTIDE SEQUENCE [LARGE SCALE GENOMIC DNA]</scope>
    <source>
        <strain evidence="12 13">cv. Gransden 2004</strain>
    </source>
</reference>
<comment type="function">
    <text evidence="6">Involved in spliceosome assembly.</text>
</comment>
<feature type="compositionally biased region" description="Basic and acidic residues" evidence="9">
    <location>
        <begin position="308"/>
        <end position="322"/>
    </location>
</feature>
<reference evidence="12 13" key="2">
    <citation type="journal article" date="2018" name="Plant J.">
        <title>The Physcomitrella patens chromosome-scale assembly reveals moss genome structure and evolution.</title>
        <authorList>
            <person name="Lang D."/>
            <person name="Ullrich K.K."/>
            <person name="Murat F."/>
            <person name="Fuchs J."/>
            <person name="Jenkins J."/>
            <person name="Haas F.B."/>
            <person name="Piednoel M."/>
            <person name="Gundlach H."/>
            <person name="Van Bel M."/>
            <person name="Meyberg R."/>
            <person name="Vives C."/>
            <person name="Morata J."/>
            <person name="Symeonidi A."/>
            <person name="Hiss M."/>
            <person name="Muchero W."/>
            <person name="Kamisugi Y."/>
            <person name="Saleh O."/>
            <person name="Blanc G."/>
            <person name="Decker E.L."/>
            <person name="van Gessel N."/>
            <person name="Grimwood J."/>
            <person name="Hayes R.D."/>
            <person name="Graham S.W."/>
            <person name="Gunter L.E."/>
            <person name="McDaniel S.F."/>
            <person name="Hoernstein S.N.W."/>
            <person name="Larsson A."/>
            <person name="Li F.W."/>
            <person name="Perroud P.F."/>
            <person name="Phillips J."/>
            <person name="Ranjan P."/>
            <person name="Rokshar D.S."/>
            <person name="Rothfels C.J."/>
            <person name="Schneider L."/>
            <person name="Shu S."/>
            <person name="Stevenson D.W."/>
            <person name="Thummler F."/>
            <person name="Tillich M."/>
            <person name="Villarreal Aguilar J.C."/>
            <person name="Widiez T."/>
            <person name="Wong G.K."/>
            <person name="Wymore A."/>
            <person name="Zhang Y."/>
            <person name="Zimmer A.D."/>
            <person name="Quatrano R.S."/>
            <person name="Mayer K.F.X."/>
            <person name="Goodstein D."/>
            <person name="Casacuberta J.M."/>
            <person name="Vandepoele K."/>
            <person name="Reski R."/>
            <person name="Cuming A.C."/>
            <person name="Tuskan G.A."/>
            <person name="Maumus F."/>
            <person name="Salse J."/>
            <person name="Schmutz J."/>
            <person name="Rensing S.A."/>
        </authorList>
    </citation>
    <scope>NUCLEOTIDE SEQUENCE [LARGE SCALE GENOMIC DNA]</scope>
    <source>
        <strain evidence="12 13">cv. Gransden 2004</strain>
    </source>
</reference>
<name>A0A7I4BZT9_PHYPA</name>
<evidence type="ECO:0000256" key="9">
    <source>
        <dbReference type="SAM" id="MobiDB-lite"/>
    </source>
</evidence>
<dbReference type="Pfam" id="PF06003">
    <property type="entry name" value="SMN_Tudor"/>
    <property type="match status" value="1"/>
</dbReference>
<comment type="subcellular location">
    <subcellularLocation>
        <location evidence="1">Nucleus speckle</location>
    </subcellularLocation>
    <subcellularLocation>
        <location evidence="2">Nucleus</location>
        <location evidence="2">Cajal body</location>
    </subcellularLocation>
</comment>
<dbReference type="PROSITE" id="PS50304">
    <property type="entry name" value="TUDOR"/>
    <property type="match status" value="1"/>
</dbReference>
<dbReference type="GO" id="GO:0005634">
    <property type="term" value="C:nucleus"/>
    <property type="evidence" value="ECO:0000318"/>
    <property type="project" value="GO_Central"/>
</dbReference>
<gene>
    <name evidence="12" type="primary">LOC112279316</name>
</gene>
<accession>A0A7I4BZT9</accession>
<dbReference type="EMBL" id="ABEU02000001">
    <property type="status" value="NOT_ANNOTATED_CDS"/>
    <property type="molecule type" value="Genomic_DNA"/>
</dbReference>
<evidence type="ECO:0000256" key="8">
    <source>
        <dbReference type="ARBA" id="ARBA00042567"/>
    </source>
</evidence>
<keyword evidence="4" id="KW-0507">mRNA processing</keyword>
<organism evidence="12 13">
    <name type="scientific">Physcomitrium patens</name>
    <name type="common">Spreading-leaved earth moss</name>
    <name type="synonym">Physcomitrella patens</name>
    <dbReference type="NCBI Taxonomy" id="3218"/>
    <lineage>
        <taxon>Eukaryota</taxon>
        <taxon>Viridiplantae</taxon>
        <taxon>Streptophyta</taxon>
        <taxon>Embryophyta</taxon>
        <taxon>Bryophyta</taxon>
        <taxon>Bryophytina</taxon>
        <taxon>Bryopsida</taxon>
        <taxon>Funariidae</taxon>
        <taxon>Funariales</taxon>
        <taxon>Funariaceae</taxon>
        <taxon>Physcomitrium</taxon>
    </lineage>
</organism>
<dbReference type="PANTHER" id="PTHR13681">
    <property type="entry name" value="SURVIVAL OF MOTOR NEURON-RELATED-SPLICING FACTOR 30-RELATED"/>
    <property type="match status" value="1"/>
</dbReference>
<dbReference type="GO" id="GO:0015030">
    <property type="term" value="C:Cajal body"/>
    <property type="evidence" value="ECO:0007669"/>
    <property type="project" value="UniProtKB-SubCell"/>
</dbReference>
<feature type="signal peptide" evidence="10">
    <location>
        <begin position="1"/>
        <end position="23"/>
    </location>
</feature>
<dbReference type="InterPro" id="IPR010304">
    <property type="entry name" value="SMN_Tudor"/>
</dbReference>
<proteinExistence type="inferred from homology"/>
<dbReference type="Gene3D" id="2.30.30.140">
    <property type="match status" value="1"/>
</dbReference>
<dbReference type="CDD" id="cd21182">
    <property type="entry name" value="Tudor_SMN_SPF30-like"/>
    <property type="match status" value="1"/>
</dbReference>
<evidence type="ECO:0000259" key="11">
    <source>
        <dbReference type="PROSITE" id="PS50304"/>
    </source>
</evidence>
<protein>
    <recommendedName>
        <fullName evidence="7">Survival of motor neuron-related-splicing factor 30</fullName>
    </recommendedName>
    <alternativeName>
        <fullName evidence="8">Survival motor neuron domain-containing protein 1</fullName>
    </alternativeName>
</protein>
<dbReference type="InParanoid" id="A0A7I4BZT9"/>
<keyword evidence="4" id="KW-0508">mRNA splicing</keyword>
<dbReference type="FunCoup" id="A0A7I4BZT9">
    <property type="interactions" value="3901"/>
</dbReference>
<dbReference type="SMART" id="SM00333">
    <property type="entry name" value="TUDOR"/>
    <property type="match status" value="1"/>
</dbReference>
<dbReference type="GO" id="GO:0003723">
    <property type="term" value="F:RNA binding"/>
    <property type="evidence" value="ECO:0007669"/>
    <property type="project" value="InterPro"/>
</dbReference>
<dbReference type="Gramene" id="Pp3c1_22040V3.2">
    <property type="protein sequence ID" value="Pp3c1_22040V3.2"/>
    <property type="gene ID" value="Pp3c1_22040"/>
</dbReference>
<evidence type="ECO:0000256" key="6">
    <source>
        <dbReference type="ARBA" id="ARBA00037618"/>
    </source>
</evidence>
<keyword evidence="13" id="KW-1185">Reference proteome</keyword>
<reference evidence="12" key="3">
    <citation type="submission" date="2020-12" db="UniProtKB">
        <authorList>
            <consortium name="EnsemblPlants"/>
        </authorList>
    </citation>
    <scope>IDENTIFICATION</scope>
</reference>
<feature type="chain" id="PRO_5029553519" description="Survival of motor neuron-related-splicing factor 30" evidence="10">
    <location>
        <begin position="24"/>
        <end position="356"/>
    </location>
</feature>
<evidence type="ECO:0000256" key="2">
    <source>
        <dbReference type="ARBA" id="ARBA00004408"/>
    </source>
</evidence>